<keyword evidence="7 9" id="KW-1133">Transmembrane helix</keyword>
<proteinExistence type="inferred from homology"/>
<dbReference type="RefSeq" id="WP_229658591.1">
    <property type="nucleotide sequence ID" value="NZ_BMKL01000001.1"/>
</dbReference>
<dbReference type="Proteomes" id="UP000619041">
    <property type="component" value="Unassembled WGS sequence"/>
</dbReference>
<name>A0ABQ1SDW7_9SPHN</name>
<protein>
    <recommendedName>
        <fullName evidence="9">Lipoprotein signal peptidase</fullName>
        <ecNumber evidence="9">3.4.23.36</ecNumber>
    </recommendedName>
    <alternativeName>
        <fullName evidence="9">Prolipoprotein signal peptidase</fullName>
    </alternativeName>
    <alternativeName>
        <fullName evidence="9">Signal peptidase II</fullName>
        <shortName evidence="9">SPase II</shortName>
    </alternativeName>
</protein>
<accession>A0ABQ1SDW7</accession>
<dbReference type="HAMAP" id="MF_00161">
    <property type="entry name" value="LspA"/>
    <property type="match status" value="1"/>
</dbReference>
<evidence type="ECO:0000313" key="12">
    <source>
        <dbReference type="Proteomes" id="UP000619041"/>
    </source>
</evidence>
<dbReference type="EC" id="3.4.23.36" evidence="9"/>
<feature type="transmembrane region" description="Helical" evidence="9">
    <location>
        <begin position="135"/>
        <end position="153"/>
    </location>
</feature>
<reference evidence="12" key="1">
    <citation type="journal article" date="2019" name="Int. J. Syst. Evol. Microbiol.">
        <title>The Global Catalogue of Microorganisms (GCM) 10K type strain sequencing project: providing services to taxonomists for standard genome sequencing and annotation.</title>
        <authorList>
            <consortium name="The Broad Institute Genomics Platform"/>
            <consortium name="The Broad Institute Genome Sequencing Center for Infectious Disease"/>
            <person name="Wu L."/>
            <person name="Ma J."/>
        </authorList>
    </citation>
    <scope>NUCLEOTIDE SEQUENCE [LARGE SCALE GENOMIC DNA]</scope>
    <source>
        <strain evidence="12">CGMCC 1.15959</strain>
    </source>
</reference>
<comment type="subcellular location">
    <subcellularLocation>
        <location evidence="9">Cell membrane</location>
        <topology evidence="9">Multi-pass membrane protein</topology>
    </subcellularLocation>
</comment>
<feature type="active site" evidence="9">
    <location>
        <position position="141"/>
    </location>
</feature>
<evidence type="ECO:0000313" key="11">
    <source>
        <dbReference type="EMBL" id="GGE04992.1"/>
    </source>
</evidence>
<sequence length="173" mass="19000">MNPVLRNRLIGLAIAVVLFAADQAYKSYILDGLQLSLGQSHYLLPFFQYTLTHNYGVSLGMFTAESDAQRWALVAVTGAIALVVTIWMLRERKMGDIVPLALILGGALGNIMDRYSLGYVVDFLDLHFGDFRPFMIFNLADAAITVGVVIILARSLLIRDKAPDQPADPAVES</sequence>
<dbReference type="PRINTS" id="PR00781">
    <property type="entry name" value="LIPOSIGPTASE"/>
</dbReference>
<evidence type="ECO:0000256" key="2">
    <source>
        <dbReference type="ARBA" id="ARBA00022475"/>
    </source>
</evidence>
<keyword evidence="12" id="KW-1185">Reference proteome</keyword>
<keyword evidence="11" id="KW-0449">Lipoprotein</keyword>
<evidence type="ECO:0000256" key="4">
    <source>
        <dbReference type="ARBA" id="ARBA00022692"/>
    </source>
</evidence>
<evidence type="ECO:0000256" key="10">
    <source>
        <dbReference type="RuleBase" id="RU004181"/>
    </source>
</evidence>
<evidence type="ECO:0000256" key="3">
    <source>
        <dbReference type="ARBA" id="ARBA00022670"/>
    </source>
</evidence>
<comment type="catalytic activity">
    <reaction evidence="9">
        <text>Release of signal peptides from bacterial membrane prolipoproteins. Hydrolyzes -Xaa-Yaa-Zaa-|-(S,diacylglyceryl)Cys-, in which Xaa is hydrophobic (preferably Leu), and Yaa (Ala or Ser) and Zaa (Gly or Ala) have small, neutral side chains.</text>
        <dbReference type="EC" id="3.4.23.36"/>
    </reaction>
</comment>
<organism evidence="11 12">
    <name type="scientific">Tsuneonella deserti</name>
    <dbReference type="NCBI Taxonomy" id="2035528"/>
    <lineage>
        <taxon>Bacteria</taxon>
        <taxon>Pseudomonadati</taxon>
        <taxon>Pseudomonadota</taxon>
        <taxon>Alphaproteobacteria</taxon>
        <taxon>Sphingomonadales</taxon>
        <taxon>Erythrobacteraceae</taxon>
        <taxon>Tsuneonella</taxon>
    </lineage>
</organism>
<evidence type="ECO:0000256" key="6">
    <source>
        <dbReference type="ARBA" id="ARBA00022801"/>
    </source>
</evidence>
<evidence type="ECO:0000256" key="7">
    <source>
        <dbReference type="ARBA" id="ARBA00022989"/>
    </source>
</evidence>
<dbReference type="Pfam" id="PF01252">
    <property type="entry name" value="Peptidase_A8"/>
    <property type="match status" value="1"/>
</dbReference>
<comment type="similarity">
    <text evidence="1 9 10">Belongs to the peptidase A8 family.</text>
</comment>
<feature type="active site" evidence="9">
    <location>
        <position position="122"/>
    </location>
</feature>
<dbReference type="EMBL" id="BMKL01000001">
    <property type="protein sequence ID" value="GGE04992.1"/>
    <property type="molecule type" value="Genomic_DNA"/>
</dbReference>
<dbReference type="InterPro" id="IPR001872">
    <property type="entry name" value="Peptidase_A8"/>
</dbReference>
<comment type="pathway">
    <text evidence="9">Protein modification; lipoprotein biosynthesis (signal peptide cleavage).</text>
</comment>
<comment type="caution">
    <text evidence="11">The sequence shown here is derived from an EMBL/GenBank/DDBJ whole genome shotgun (WGS) entry which is preliminary data.</text>
</comment>
<dbReference type="NCBIfam" id="TIGR00077">
    <property type="entry name" value="lspA"/>
    <property type="match status" value="1"/>
</dbReference>
<keyword evidence="3 9" id="KW-0645">Protease</keyword>
<keyword evidence="8 9" id="KW-0472">Membrane</keyword>
<dbReference type="PANTHER" id="PTHR33695">
    <property type="entry name" value="LIPOPROTEIN SIGNAL PEPTIDASE"/>
    <property type="match status" value="1"/>
</dbReference>
<keyword evidence="4 9" id="KW-0812">Transmembrane</keyword>
<dbReference type="PANTHER" id="PTHR33695:SF1">
    <property type="entry name" value="LIPOPROTEIN SIGNAL PEPTIDASE"/>
    <property type="match status" value="1"/>
</dbReference>
<comment type="caution">
    <text evidence="9">Lacks conserved residue(s) required for the propagation of feature annotation.</text>
</comment>
<evidence type="ECO:0000256" key="9">
    <source>
        <dbReference type="HAMAP-Rule" id="MF_00161"/>
    </source>
</evidence>
<comment type="function">
    <text evidence="9">This protein specifically catalyzes the removal of signal peptides from prolipoproteins.</text>
</comment>
<keyword evidence="5 9" id="KW-0064">Aspartyl protease</keyword>
<evidence type="ECO:0000256" key="8">
    <source>
        <dbReference type="ARBA" id="ARBA00023136"/>
    </source>
</evidence>
<feature type="transmembrane region" description="Helical" evidence="9">
    <location>
        <begin position="71"/>
        <end position="90"/>
    </location>
</feature>
<evidence type="ECO:0000256" key="1">
    <source>
        <dbReference type="ARBA" id="ARBA00006139"/>
    </source>
</evidence>
<gene>
    <name evidence="9 11" type="primary">lspA</name>
    <name evidence="11" type="ORF">GCM10011515_25710</name>
</gene>
<keyword evidence="2 9" id="KW-1003">Cell membrane</keyword>
<evidence type="ECO:0000256" key="5">
    <source>
        <dbReference type="ARBA" id="ARBA00022750"/>
    </source>
</evidence>
<keyword evidence="6 9" id="KW-0378">Hydrolase</keyword>
<feature type="transmembrane region" description="Helical" evidence="9">
    <location>
        <begin position="97"/>
        <end position="115"/>
    </location>
</feature>